<dbReference type="InterPro" id="IPR032675">
    <property type="entry name" value="LRR_dom_sf"/>
</dbReference>
<dbReference type="SUPFAM" id="SSF52058">
    <property type="entry name" value="L domain-like"/>
    <property type="match status" value="1"/>
</dbReference>
<dbReference type="Proteomes" id="UP001431783">
    <property type="component" value="Unassembled WGS sequence"/>
</dbReference>
<evidence type="ECO:0000313" key="1">
    <source>
        <dbReference type="EMBL" id="KAK9872381.1"/>
    </source>
</evidence>
<dbReference type="EMBL" id="JARQZJ010000011">
    <property type="protein sequence ID" value="KAK9872381.1"/>
    <property type="molecule type" value="Genomic_DNA"/>
</dbReference>
<gene>
    <name evidence="1" type="ORF">WA026_017841</name>
</gene>
<protein>
    <submittedName>
        <fullName evidence="1">Uncharacterized protein</fullName>
    </submittedName>
</protein>
<sequence>MDSSISEYHEAQERFQTITEHDQEHFHSDQENKYLDEVIRKICRKSHTIDVGNDSTLFYKILFHSDFLQIKQEIVKIFYSELCLQFIRENIFEDIIRNLEMLDLVPHLKKHLAMGVLQSCQLEPMVIKNCLSFKNSRAKIWHTLNLDNINTIILPKSVLRDSKTIKTIHTIRCLIIFLRLCKFRGLKLSGCNLNEQNVTILSEEFQLRSLDISRCGPYVNVIVQRNLFGILKHLTKLDISNNHVDNATLEKIRLLPLESLKISNCIRTSDVTMNSIERSTSSNYSVLNQEETNLDILWQDGDLRDTIRDLDVSFNNLTKTNLERILERPLEQLDISACLKSNSVDFYSLVFPSNLKILKARFNNFVFKDYQLIHETSLEDLQINFNRSEKLCNELQFFQFMKKVKKASLFDGFSRGPYLTVHRLN</sequence>
<organism evidence="1 2">
    <name type="scientific">Henosepilachna vigintioctopunctata</name>
    <dbReference type="NCBI Taxonomy" id="420089"/>
    <lineage>
        <taxon>Eukaryota</taxon>
        <taxon>Metazoa</taxon>
        <taxon>Ecdysozoa</taxon>
        <taxon>Arthropoda</taxon>
        <taxon>Hexapoda</taxon>
        <taxon>Insecta</taxon>
        <taxon>Pterygota</taxon>
        <taxon>Neoptera</taxon>
        <taxon>Endopterygota</taxon>
        <taxon>Coleoptera</taxon>
        <taxon>Polyphaga</taxon>
        <taxon>Cucujiformia</taxon>
        <taxon>Coccinelloidea</taxon>
        <taxon>Coccinellidae</taxon>
        <taxon>Epilachninae</taxon>
        <taxon>Epilachnini</taxon>
        <taxon>Henosepilachna</taxon>
    </lineage>
</organism>
<accession>A0AAW1TLU2</accession>
<dbReference type="Gene3D" id="3.80.10.10">
    <property type="entry name" value="Ribonuclease Inhibitor"/>
    <property type="match status" value="1"/>
</dbReference>
<evidence type="ECO:0000313" key="2">
    <source>
        <dbReference type="Proteomes" id="UP001431783"/>
    </source>
</evidence>
<name>A0AAW1TLU2_9CUCU</name>
<comment type="caution">
    <text evidence="1">The sequence shown here is derived from an EMBL/GenBank/DDBJ whole genome shotgun (WGS) entry which is preliminary data.</text>
</comment>
<dbReference type="AlphaFoldDB" id="A0AAW1TLU2"/>
<keyword evidence="2" id="KW-1185">Reference proteome</keyword>
<proteinExistence type="predicted"/>
<reference evidence="1 2" key="1">
    <citation type="submission" date="2023-03" db="EMBL/GenBank/DDBJ databases">
        <title>Genome insight into feeding habits of ladybird beetles.</title>
        <authorList>
            <person name="Li H.-S."/>
            <person name="Huang Y.-H."/>
            <person name="Pang H."/>
        </authorList>
    </citation>
    <scope>NUCLEOTIDE SEQUENCE [LARGE SCALE GENOMIC DNA]</scope>
    <source>
        <strain evidence="1">SYSU_2023b</strain>
        <tissue evidence="1">Whole body</tissue>
    </source>
</reference>